<reference evidence="3 4" key="1">
    <citation type="submission" date="2018-03" db="EMBL/GenBank/DDBJ databases">
        <title>Genomic Encyclopedia of Archaeal and Bacterial Type Strains, Phase II (KMG-II): from individual species to whole genera.</title>
        <authorList>
            <person name="Goeker M."/>
        </authorList>
    </citation>
    <scope>NUCLEOTIDE SEQUENCE [LARGE SCALE GENOMIC DNA]</scope>
    <source>
        <strain evidence="3 4">DSM 45348</strain>
    </source>
</reference>
<dbReference type="EMBL" id="PVZG01000001">
    <property type="protein sequence ID" value="PRY33498.1"/>
    <property type="molecule type" value="Genomic_DNA"/>
</dbReference>
<keyword evidence="1" id="KW-0472">Membrane</keyword>
<keyword evidence="3" id="KW-0012">Acyltransferase</keyword>
<feature type="transmembrane region" description="Helical" evidence="1">
    <location>
        <begin position="377"/>
        <end position="399"/>
    </location>
</feature>
<feature type="domain" description="Acyltransferase 3" evidence="2">
    <location>
        <begin position="21"/>
        <end position="354"/>
    </location>
</feature>
<dbReference type="GO" id="GO:0016747">
    <property type="term" value="F:acyltransferase activity, transferring groups other than amino-acyl groups"/>
    <property type="evidence" value="ECO:0007669"/>
    <property type="project" value="InterPro"/>
</dbReference>
<feature type="transmembrane region" description="Helical" evidence="1">
    <location>
        <begin position="405"/>
        <end position="427"/>
    </location>
</feature>
<name>A0A2T0SJC2_9ACTN</name>
<evidence type="ECO:0000256" key="1">
    <source>
        <dbReference type="SAM" id="Phobius"/>
    </source>
</evidence>
<proteinExistence type="predicted"/>
<keyword evidence="4" id="KW-1185">Reference proteome</keyword>
<feature type="transmembrane region" description="Helical" evidence="1">
    <location>
        <begin position="107"/>
        <end position="127"/>
    </location>
</feature>
<evidence type="ECO:0000313" key="3">
    <source>
        <dbReference type="EMBL" id="PRY33498.1"/>
    </source>
</evidence>
<dbReference type="Pfam" id="PF01757">
    <property type="entry name" value="Acyl_transf_3"/>
    <property type="match status" value="1"/>
</dbReference>
<feature type="transmembrane region" description="Helical" evidence="1">
    <location>
        <begin position="222"/>
        <end position="243"/>
    </location>
</feature>
<evidence type="ECO:0000259" key="2">
    <source>
        <dbReference type="Pfam" id="PF01757"/>
    </source>
</evidence>
<gene>
    <name evidence="3" type="ORF">CLV70_101661</name>
</gene>
<sequence length="434" mass="45278">MTSATLFAAGLAARTPAARDRYVDLLRVVSLGVVIAGHWLMAVPEAGGDRITNVLAVVPVLRPLTWLLQVMPLFFLVGGFAHATALASLDRRGGGYADFARSRISRLLRPAAVFLGVWLAVALGAALAGQDHGIVRVALRTVVQPLWFLGVYLALVALAPVMLRLHRRFGGRVPVALLAAAAVVDLLRFQGYAGPAVLNLLLVWAAVHQLGFLYADGTLQRYGAPLAGGGLAALLLLTTVGPYPVSMVGVPGQPVSNMSPPTMALAAHALWLTGLAMLLRGPATRRLDRARVWRGVVAANGLAMTAFLWHLSAAFVLLAVFRTGIGGAPGTASWWLTRPLWLAAAAAITAGFVTVFRRFDAPRPATVEPGAATGPAVAGAVACTVGMFGVSAVGFGGLLEGRSALVAGVPLTAPAALALIILGAWLLRARRLRR</sequence>
<dbReference type="Proteomes" id="UP000239209">
    <property type="component" value="Unassembled WGS sequence"/>
</dbReference>
<evidence type="ECO:0000313" key="4">
    <source>
        <dbReference type="Proteomes" id="UP000239209"/>
    </source>
</evidence>
<feature type="transmembrane region" description="Helical" evidence="1">
    <location>
        <begin position="173"/>
        <end position="190"/>
    </location>
</feature>
<dbReference type="RefSeq" id="WP_106124777.1">
    <property type="nucleotide sequence ID" value="NZ_PVZG01000001.1"/>
</dbReference>
<accession>A0A2T0SJC2</accession>
<feature type="transmembrane region" description="Helical" evidence="1">
    <location>
        <begin position="147"/>
        <end position="166"/>
    </location>
</feature>
<dbReference type="OrthoDB" id="8206682at2"/>
<feature type="transmembrane region" description="Helical" evidence="1">
    <location>
        <begin position="340"/>
        <end position="356"/>
    </location>
</feature>
<dbReference type="AlphaFoldDB" id="A0A2T0SJC2"/>
<dbReference type="InterPro" id="IPR002656">
    <property type="entry name" value="Acyl_transf_3_dom"/>
</dbReference>
<feature type="transmembrane region" description="Helical" evidence="1">
    <location>
        <begin position="66"/>
        <end position="87"/>
    </location>
</feature>
<feature type="transmembrane region" description="Helical" evidence="1">
    <location>
        <begin position="196"/>
        <end position="215"/>
    </location>
</feature>
<protein>
    <submittedName>
        <fullName evidence="3">Acyltransferase-like protein</fullName>
    </submittedName>
</protein>
<keyword evidence="1" id="KW-0812">Transmembrane</keyword>
<keyword evidence="3" id="KW-0808">Transferase</keyword>
<keyword evidence="1" id="KW-1133">Transmembrane helix</keyword>
<comment type="caution">
    <text evidence="3">The sequence shown here is derived from an EMBL/GenBank/DDBJ whole genome shotgun (WGS) entry which is preliminary data.</text>
</comment>
<organism evidence="3 4">
    <name type="scientific">Pseudosporangium ferrugineum</name>
    <dbReference type="NCBI Taxonomy" id="439699"/>
    <lineage>
        <taxon>Bacteria</taxon>
        <taxon>Bacillati</taxon>
        <taxon>Actinomycetota</taxon>
        <taxon>Actinomycetes</taxon>
        <taxon>Micromonosporales</taxon>
        <taxon>Micromonosporaceae</taxon>
        <taxon>Pseudosporangium</taxon>
    </lineage>
</organism>
<feature type="transmembrane region" description="Helical" evidence="1">
    <location>
        <begin position="263"/>
        <end position="283"/>
    </location>
</feature>
<feature type="transmembrane region" description="Helical" evidence="1">
    <location>
        <begin position="295"/>
        <end position="320"/>
    </location>
</feature>